<dbReference type="PANTHER" id="PTHR31490:SF90">
    <property type="entry name" value="ENDO-1,4-BETA-XYLANASE A"/>
    <property type="match status" value="1"/>
</dbReference>
<evidence type="ECO:0000259" key="7">
    <source>
        <dbReference type="PROSITE" id="PS51760"/>
    </source>
</evidence>
<dbReference type="RefSeq" id="WP_132128340.1">
    <property type="nucleotide sequence ID" value="NZ_CP042432.1"/>
</dbReference>
<keyword evidence="8" id="KW-0858">Xylan degradation</keyword>
<dbReference type="InterPro" id="IPR001000">
    <property type="entry name" value="GH10_dom"/>
</dbReference>
<dbReference type="PANTHER" id="PTHR31490">
    <property type="entry name" value="GLYCOSYL HYDROLASE"/>
    <property type="match status" value="1"/>
</dbReference>
<evidence type="ECO:0000256" key="1">
    <source>
        <dbReference type="ARBA" id="ARBA00022801"/>
    </source>
</evidence>
<comment type="catalytic activity">
    <reaction evidence="6">
        <text>Endohydrolysis of (1-&gt;4)-beta-D-xylosidic linkages in xylans.</text>
        <dbReference type="EC" id="3.2.1.8"/>
    </reaction>
</comment>
<dbReference type="SUPFAM" id="SSF51445">
    <property type="entry name" value="(Trans)glycosidases"/>
    <property type="match status" value="1"/>
</dbReference>
<evidence type="ECO:0000256" key="4">
    <source>
        <dbReference type="ARBA" id="ARBA00023326"/>
    </source>
</evidence>
<organism evidence="8 9">
    <name type="scientific">Anseongella ginsenosidimutans</name>
    <dbReference type="NCBI Taxonomy" id="496056"/>
    <lineage>
        <taxon>Bacteria</taxon>
        <taxon>Pseudomonadati</taxon>
        <taxon>Bacteroidota</taxon>
        <taxon>Sphingobacteriia</taxon>
        <taxon>Sphingobacteriales</taxon>
        <taxon>Sphingobacteriaceae</taxon>
        <taxon>Anseongella</taxon>
    </lineage>
</organism>
<name>A0A4R3KUZ2_9SPHI</name>
<dbReference type="AlphaFoldDB" id="A0A4R3KUZ2"/>
<dbReference type="PROSITE" id="PS00591">
    <property type="entry name" value="GH10_1"/>
    <property type="match status" value="1"/>
</dbReference>
<reference evidence="8 9" key="1">
    <citation type="submission" date="2019-03" db="EMBL/GenBank/DDBJ databases">
        <title>Genomic Encyclopedia of Type Strains, Phase IV (KMG-IV): sequencing the most valuable type-strain genomes for metagenomic binning, comparative biology and taxonomic classification.</title>
        <authorList>
            <person name="Goeker M."/>
        </authorList>
    </citation>
    <scope>NUCLEOTIDE SEQUENCE [LARGE SCALE GENOMIC DNA]</scope>
    <source>
        <strain evidence="8 9">DSM 21100</strain>
    </source>
</reference>
<feature type="active site" description="Nucleophile" evidence="5">
    <location>
        <position position="269"/>
    </location>
</feature>
<evidence type="ECO:0000256" key="2">
    <source>
        <dbReference type="ARBA" id="ARBA00023277"/>
    </source>
</evidence>
<gene>
    <name evidence="8" type="ORF">EDD80_102461</name>
</gene>
<keyword evidence="3 6" id="KW-0326">Glycosidase</keyword>
<dbReference type="EMBL" id="SMAD01000002">
    <property type="protein sequence ID" value="TCS89267.1"/>
    <property type="molecule type" value="Genomic_DNA"/>
</dbReference>
<evidence type="ECO:0000313" key="9">
    <source>
        <dbReference type="Proteomes" id="UP000295807"/>
    </source>
</evidence>
<proteinExistence type="inferred from homology"/>
<evidence type="ECO:0000313" key="8">
    <source>
        <dbReference type="EMBL" id="TCS89267.1"/>
    </source>
</evidence>
<dbReference type="PROSITE" id="PS51257">
    <property type="entry name" value="PROKAR_LIPOPROTEIN"/>
    <property type="match status" value="1"/>
</dbReference>
<keyword evidence="4 6" id="KW-0624">Polysaccharide degradation</keyword>
<keyword evidence="1 6" id="KW-0378">Hydrolase</keyword>
<dbReference type="InterPro" id="IPR031158">
    <property type="entry name" value="GH10_AS"/>
</dbReference>
<comment type="similarity">
    <text evidence="6">Belongs to the glycosyl hydrolase 10 (cellulase F) family.</text>
</comment>
<dbReference type="PRINTS" id="PR00134">
    <property type="entry name" value="GLHYDRLASE10"/>
</dbReference>
<dbReference type="GO" id="GO:0031176">
    <property type="term" value="F:endo-1,4-beta-xylanase activity"/>
    <property type="evidence" value="ECO:0007669"/>
    <property type="project" value="UniProtKB-EC"/>
</dbReference>
<evidence type="ECO:0000256" key="3">
    <source>
        <dbReference type="ARBA" id="ARBA00023295"/>
    </source>
</evidence>
<dbReference type="InterPro" id="IPR017853">
    <property type="entry name" value="GH"/>
</dbReference>
<accession>A0A4R3KUZ2</accession>
<keyword evidence="2 6" id="KW-0119">Carbohydrate metabolism</keyword>
<dbReference type="PROSITE" id="PS51760">
    <property type="entry name" value="GH10_2"/>
    <property type="match status" value="1"/>
</dbReference>
<dbReference type="OrthoDB" id="1032269at2"/>
<dbReference type="InterPro" id="IPR044846">
    <property type="entry name" value="GH10"/>
</dbReference>
<keyword evidence="9" id="KW-1185">Reference proteome</keyword>
<dbReference type="Gene3D" id="3.20.20.80">
    <property type="entry name" value="Glycosidases"/>
    <property type="match status" value="1"/>
</dbReference>
<dbReference type="EC" id="3.2.1.8" evidence="6"/>
<dbReference type="Proteomes" id="UP000295807">
    <property type="component" value="Unassembled WGS sequence"/>
</dbReference>
<dbReference type="Pfam" id="PF00331">
    <property type="entry name" value="Glyco_hydro_10"/>
    <property type="match status" value="1"/>
</dbReference>
<feature type="domain" description="GH10" evidence="7">
    <location>
        <begin position="28"/>
        <end position="375"/>
    </location>
</feature>
<protein>
    <recommendedName>
        <fullName evidence="6">Beta-xylanase</fullName>
        <ecNumber evidence="6">3.2.1.8</ecNumber>
    </recommendedName>
</protein>
<dbReference type="GO" id="GO:0045493">
    <property type="term" value="P:xylan catabolic process"/>
    <property type="evidence" value="ECO:0007669"/>
    <property type="project" value="UniProtKB-KW"/>
</dbReference>
<comment type="caution">
    <text evidence="8">The sequence shown here is derived from an EMBL/GenBank/DDBJ whole genome shotgun (WGS) entry which is preliminary data.</text>
</comment>
<evidence type="ECO:0000256" key="6">
    <source>
        <dbReference type="RuleBase" id="RU361174"/>
    </source>
</evidence>
<evidence type="ECO:0000256" key="5">
    <source>
        <dbReference type="PROSITE-ProRule" id="PRU10061"/>
    </source>
</evidence>
<sequence>MDQRKHRSILIALILLVACKPACFSQERGTSASLKEALEGKFYIGTALNQFQISGRDTASLAVVKKHFNAIVAENCMKSRIIQPREGEFNFLPADRFVAWGEEHGMFINGHTLIWHSQAPNWFFTDRSGNPVSAEVLIRRMKNHIFSVVGRYKGRVHSWDVVNEAILDDGSYRKNKFYEIIGEEYIALAFEFARQADPEAELYYNDYSMANPAKRAAVAALVTKLQRRGIKIDGIGMQGHVGLKYPSLDEFEKSIIAFAELGVKVMITELDITVLPQPRGTGGADISSNFKYRQELDPYAAGLPDSIARASTERYLSFFNLFLKHQDKISRVTLWGVNDGYSWRNNWPVRGRTDYPLLFDRNNRPKAAVDSLIAK</sequence>
<dbReference type="SMART" id="SM00633">
    <property type="entry name" value="Glyco_10"/>
    <property type="match status" value="1"/>
</dbReference>